<evidence type="ECO:0000256" key="1">
    <source>
        <dbReference type="ARBA" id="ARBA00022729"/>
    </source>
</evidence>
<dbReference type="InterPro" id="IPR024370">
    <property type="entry name" value="PBP_domain"/>
</dbReference>
<evidence type="ECO:0000259" key="3">
    <source>
        <dbReference type="Pfam" id="PF12849"/>
    </source>
</evidence>
<dbReference type="InterPro" id="IPR050811">
    <property type="entry name" value="Phosphate_ABC_transporter"/>
</dbReference>
<gene>
    <name evidence="4" type="ORF">C7C46_21075</name>
</gene>
<name>A0A2V4NA53_9ACTN</name>
<organism evidence="4 5">
    <name type="scientific">Streptomyces tateyamensis</name>
    <dbReference type="NCBI Taxonomy" id="565073"/>
    <lineage>
        <taxon>Bacteria</taxon>
        <taxon>Bacillati</taxon>
        <taxon>Actinomycetota</taxon>
        <taxon>Actinomycetes</taxon>
        <taxon>Kitasatosporales</taxon>
        <taxon>Streptomycetaceae</taxon>
        <taxon>Streptomyces</taxon>
    </lineage>
</organism>
<dbReference type="SUPFAM" id="SSF53850">
    <property type="entry name" value="Periplasmic binding protein-like II"/>
    <property type="match status" value="1"/>
</dbReference>
<feature type="signal peptide" evidence="2">
    <location>
        <begin position="1"/>
        <end position="28"/>
    </location>
</feature>
<dbReference type="EMBL" id="PYBW01000080">
    <property type="protein sequence ID" value="PYC76887.1"/>
    <property type="molecule type" value="Genomic_DNA"/>
</dbReference>
<dbReference type="Pfam" id="PF12849">
    <property type="entry name" value="PBP_like_2"/>
    <property type="match status" value="1"/>
</dbReference>
<keyword evidence="1 2" id="KW-0732">Signal</keyword>
<evidence type="ECO:0000313" key="4">
    <source>
        <dbReference type="EMBL" id="PYC76887.1"/>
    </source>
</evidence>
<reference evidence="4 5" key="1">
    <citation type="submission" date="2018-03" db="EMBL/GenBank/DDBJ databases">
        <title>Bioinformatic expansion and discovery of thiopeptide antibiotics.</title>
        <authorList>
            <person name="Schwalen C.J."/>
            <person name="Hudson G.A."/>
            <person name="Mitchell D.A."/>
        </authorList>
    </citation>
    <scope>NUCLEOTIDE SEQUENCE [LARGE SCALE GENOMIC DNA]</scope>
    <source>
        <strain evidence="4 5">ATCC 21389</strain>
    </source>
</reference>
<dbReference type="Gene3D" id="3.40.190.10">
    <property type="entry name" value="Periplasmic binding protein-like II"/>
    <property type="match status" value="1"/>
</dbReference>
<protein>
    <recommendedName>
        <fullName evidence="3">PBP domain-containing protein</fullName>
    </recommendedName>
</protein>
<dbReference type="AlphaFoldDB" id="A0A2V4NA53"/>
<dbReference type="OrthoDB" id="3636760at2"/>
<feature type="domain" description="PBP" evidence="3">
    <location>
        <begin position="84"/>
        <end position="234"/>
    </location>
</feature>
<evidence type="ECO:0000256" key="2">
    <source>
        <dbReference type="SAM" id="SignalP"/>
    </source>
</evidence>
<accession>A0A2V4NA53</accession>
<feature type="chain" id="PRO_5016000436" description="PBP domain-containing protein" evidence="2">
    <location>
        <begin position="29"/>
        <end position="352"/>
    </location>
</feature>
<keyword evidence="5" id="KW-1185">Reference proteome</keyword>
<dbReference type="Proteomes" id="UP000248039">
    <property type="component" value="Unassembled WGS sequence"/>
</dbReference>
<sequence length="352" mass="35813">MRHTAAKLFATLAIATSLATVAAGSALADPSVTPNAADVVGVGSDTTQAVLGQLSTDYNAFLTGKGDTTSPRLYSWDATGSSPITTKTGATSITRPNGSGAGISALNANTSATVNFARSSRAPQTGDLTTDDFVAFAKDGVSWAANSAGNAPANLTTADLAAIYTCSKTNWNQITDISGYTGPNATIKAYLPQINSGTRSFFLKAVGGGTAITPGACVQSYTPEENEGTDSVFTDSNALVPYSAAHYIGQVYGGHTTSTDAPGPLTVRNTDGVAPVTGTHTLNSSYTATAYGRVVYNVVRDGEWTGTGANPALKAIFGTTGWICTNATAKADIQSYGFQTLAVGACGSVTHL</sequence>
<dbReference type="PANTHER" id="PTHR30570:SF1">
    <property type="entry name" value="PHOSPHATE-BINDING PROTEIN PSTS"/>
    <property type="match status" value="1"/>
</dbReference>
<proteinExistence type="predicted"/>
<comment type="caution">
    <text evidence="4">The sequence shown here is derived from an EMBL/GenBank/DDBJ whole genome shotgun (WGS) entry which is preliminary data.</text>
</comment>
<dbReference type="PANTHER" id="PTHR30570">
    <property type="entry name" value="PERIPLASMIC PHOSPHATE BINDING COMPONENT OF PHOSPHATE ABC TRANSPORTER"/>
    <property type="match status" value="1"/>
</dbReference>
<evidence type="ECO:0000313" key="5">
    <source>
        <dbReference type="Proteomes" id="UP000248039"/>
    </source>
</evidence>
<dbReference type="RefSeq" id="WP_110671442.1">
    <property type="nucleotide sequence ID" value="NZ_PYBW01000080.1"/>
</dbReference>